<evidence type="ECO:0000256" key="2">
    <source>
        <dbReference type="ARBA" id="ARBA00023239"/>
    </source>
</evidence>
<evidence type="ECO:0000256" key="3">
    <source>
        <dbReference type="HAMAP-Rule" id="MF_03139"/>
    </source>
</evidence>
<dbReference type="PANTHER" id="PTHR34186">
    <property type="entry name" value="CYANATE HYDRATASE"/>
    <property type="match status" value="1"/>
</dbReference>
<dbReference type="GO" id="GO:0008824">
    <property type="term" value="F:cyanate hydratase activity"/>
    <property type="evidence" value="ECO:0007669"/>
    <property type="project" value="UniProtKB-UniRule"/>
</dbReference>
<dbReference type="Pfam" id="PF21291">
    <property type="entry name" value="CYNS_N"/>
    <property type="match status" value="1"/>
</dbReference>
<reference evidence="5 6" key="1">
    <citation type="journal article" date="2016" name="Genome Biol. Evol.">
        <title>Gene Family Evolution Reflects Adaptation to Soil Environmental Stressors in the Genome of the Collembolan Orchesella cincta.</title>
        <authorList>
            <person name="Faddeeva-Vakhrusheva A."/>
            <person name="Derks M.F."/>
            <person name="Anvar S.Y."/>
            <person name="Agamennone V."/>
            <person name="Suring W."/>
            <person name="Smit S."/>
            <person name="van Straalen N.M."/>
            <person name="Roelofs D."/>
        </authorList>
    </citation>
    <scope>NUCLEOTIDE SEQUENCE [LARGE SCALE GENOMIC DNA]</scope>
    <source>
        <tissue evidence="5">Mixed pool</tissue>
    </source>
</reference>
<comment type="similarity">
    <text evidence="3">Belongs to the cyanase family.</text>
</comment>
<proteinExistence type="inferred from homology"/>
<dbReference type="PRINTS" id="PR01693">
    <property type="entry name" value="CYANASE"/>
</dbReference>
<dbReference type="InterPro" id="IPR003712">
    <property type="entry name" value="Cyanate_lyase_C"/>
</dbReference>
<dbReference type="STRING" id="48709.A0A1D2N9E5"/>
<dbReference type="GO" id="GO:0003677">
    <property type="term" value="F:DNA binding"/>
    <property type="evidence" value="ECO:0007669"/>
    <property type="project" value="InterPro"/>
</dbReference>
<dbReference type="OrthoDB" id="10019422at2759"/>
<dbReference type="HAMAP" id="MF_00535">
    <property type="entry name" value="Cyanate_hydrat"/>
    <property type="match status" value="1"/>
</dbReference>
<evidence type="ECO:0000259" key="4">
    <source>
        <dbReference type="SMART" id="SM01116"/>
    </source>
</evidence>
<dbReference type="SUPFAM" id="SSF47413">
    <property type="entry name" value="lambda repressor-like DNA-binding domains"/>
    <property type="match status" value="1"/>
</dbReference>
<dbReference type="InterPro" id="IPR008076">
    <property type="entry name" value="Cyanase"/>
</dbReference>
<feature type="domain" description="Cyanate lyase C-terminal" evidence="4">
    <location>
        <begin position="93"/>
        <end position="165"/>
    </location>
</feature>
<accession>A0A1D2N9E5</accession>
<dbReference type="Gene3D" id="3.30.1160.10">
    <property type="entry name" value="Cyanate lyase, C-terminal domain"/>
    <property type="match status" value="1"/>
</dbReference>
<dbReference type="SMART" id="SM01116">
    <property type="entry name" value="Cyanate_lyase"/>
    <property type="match status" value="1"/>
</dbReference>
<feature type="active site" evidence="3">
    <location>
        <position position="106"/>
    </location>
</feature>
<dbReference type="GO" id="GO:0006357">
    <property type="term" value="P:regulation of transcription by RNA polymerase II"/>
    <property type="evidence" value="ECO:0007669"/>
    <property type="project" value="UniProtKB-ARBA"/>
</dbReference>
<feature type="active site" evidence="3">
    <location>
        <position position="109"/>
    </location>
</feature>
<dbReference type="InterPro" id="IPR048564">
    <property type="entry name" value="CYNS_N"/>
</dbReference>
<protein>
    <recommendedName>
        <fullName evidence="3">Cyanate hydratase</fullName>
        <shortName evidence="3">Cyanase</shortName>
        <ecNumber evidence="3">4.2.1.104</ecNumber>
    </recommendedName>
    <alternativeName>
        <fullName evidence="3">Cyanate hydrolase</fullName>
    </alternativeName>
    <alternativeName>
        <fullName evidence="3">Cyanate lyase</fullName>
    </alternativeName>
</protein>
<comment type="catalytic activity">
    <reaction evidence="3">
        <text>cyanate + hydrogencarbonate + 3 H(+) = NH4(+) + 2 CO2</text>
        <dbReference type="Rhea" id="RHEA:11120"/>
        <dbReference type="ChEBI" id="CHEBI:15378"/>
        <dbReference type="ChEBI" id="CHEBI:16526"/>
        <dbReference type="ChEBI" id="CHEBI:17544"/>
        <dbReference type="ChEBI" id="CHEBI:28938"/>
        <dbReference type="ChEBI" id="CHEBI:29195"/>
        <dbReference type="EC" id="4.2.1.104"/>
    </reaction>
</comment>
<dbReference type="OMA" id="YELVMIN"/>
<dbReference type="CDD" id="cd00559">
    <property type="entry name" value="Cyanase_C"/>
    <property type="match status" value="1"/>
</dbReference>
<dbReference type="Proteomes" id="UP000094527">
    <property type="component" value="Unassembled WGS sequence"/>
</dbReference>
<dbReference type="Pfam" id="PF02560">
    <property type="entry name" value="Cyanate_lyase"/>
    <property type="match status" value="1"/>
</dbReference>
<dbReference type="EC" id="4.2.1.104" evidence="3"/>
<dbReference type="EMBL" id="LJIJ01000135">
    <property type="protein sequence ID" value="ODN01880.1"/>
    <property type="molecule type" value="Genomic_DNA"/>
</dbReference>
<dbReference type="Gene3D" id="1.10.260.40">
    <property type="entry name" value="lambda repressor-like DNA-binding domains"/>
    <property type="match status" value="1"/>
</dbReference>
<dbReference type="NCBIfam" id="TIGR00673">
    <property type="entry name" value="cynS"/>
    <property type="match status" value="1"/>
</dbReference>
<keyword evidence="2 3" id="KW-0456">Lyase</keyword>
<dbReference type="AlphaFoldDB" id="A0A1D2N9E5"/>
<gene>
    <name evidence="5" type="ORF">Ocin01_04789</name>
</gene>
<dbReference type="NCBIfam" id="NF002773">
    <property type="entry name" value="PRK02866.1"/>
    <property type="match status" value="1"/>
</dbReference>
<dbReference type="InterPro" id="IPR036581">
    <property type="entry name" value="Cyanate_lyase_C_sf"/>
</dbReference>
<dbReference type="InterPro" id="IPR010982">
    <property type="entry name" value="Lambda_DNA-bd_dom_sf"/>
</dbReference>
<sequence>MASKSSIGYNSMDVLLQRKRQCTEKILEIKRAKKLTWEGIAEAVGRSPVWVTACCLGEASMDEPAAQKLVEYLGETNCEIKQIIMQPGIKAQVPVGVLVQDPCIYRLQEVTLVYGNTIKELIQEKFGDGIMSAIDFKMEVEKEEDPAGDRVRIVMSGKYLPYKRW</sequence>
<organism evidence="5 6">
    <name type="scientific">Orchesella cincta</name>
    <name type="common">Springtail</name>
    <name type="synonym">Podura cincta</name>
    <dbReference type="NCBI Taxonomy" id="48709"/>
    <lineage>
        <taxon>Eukaryota</taxon>
        <taxon>Metazoa</taxon>
        <taxon>Ecdysozoa</taxon>
        <taxon>Arthropoda</taxon>
        <taxon>Hexapoda</taxon>
        <taxon>Collembola</taxon>
        <taxon>Entomobryomorpha</taxon>
        <taxon>Entomobryoidea</taxon>
        <taxon>Orchesellidae</taxon>
        <taxon>Orchesellinae</taxon>
        <taxon>Orchesella</taxon>
    </lineage>
</organism>
<name>A0A1D2N9E5_ORCCI</name>
<comment type="caution">
    <text evidence="5">The sequence shown here is derived from an EMBL/GenBank/DDBJ whole genome shotgun (WGS) entry which is preliminary data.</text>
</comment>
<dbReference type="SUPFAM" id="SSF55234">
    <property type="entry name" value="Cyanase C-terminal domain"/>
    <property type="match status" value="1"/>
</dbReference>
<comment type="function">
    <text evidence="1 3">Catalyzes the reaction of cyanate with bicarbonate to produce ammonia and carbon dioxide.</text>
</comment>
<keyword evidence="6" id="KW-1185">Reference proteome</keyword>
<evidence type="ECO:0000313" key="5">
    <source>
        <dbReference type="EMBL" id="ODN01880.1"/>
    </source>
</evidence>
<feature type="active site" evidence="3">
    <location>
        <position position="132"/>
    </location>
</feature>
<dbReference type="PANTHER" id="PTHR34186:SF2">
    <property type="entry name" value="CYANATE HYDRATASE"/>
    <property type="match status" value="1"/>
</dbReference>
<evidence type="ECO:0000313" key="6">
    <source>
        <dbReference type="Proteomes" id="UP000094527"/>
    </source>
</evidence>
<evidence type="ECO:0000256" key="1">
    <source>
        <dbReference type="ARBA" id="ARBA00003561"/>
    </source>
</evidence>
<dbReference type="PIRSF" id="PIRSF001263">
    <property type="entry name" value="Cyanate_hydratas"/>
    <property type="match status" value="1"/>
</dbReference>